<dbReference type="PATRIC" id="fig|443610.3.peg.3733"/>
<dbReference type="GO" id="GO:0007165">
    <property type="term" value="P:signal transduction"/>
    <property type="evidence" value="ECO:0007669"/>
    <property type="project" value="TreeGrafter"/>
</dbReference>
<reference evidence="7 8" key="1">
    <citation type="submission" date="2015-03" db="EMBL/GenBank/DDBJ databases">
        <authorList>
            <person name="Hassan Y.I."/>
            <person name="Lepp D."/>
            <person name="Li X.-Z."/>
            <person name="Zhou T."/>
        </authorList>
    </citation>
    <scope>NUCLEOTIDE SEQUENCE [LARGE SCALE GENOMIC DNA]</scope>
    <source>
        <strain evidence="7 8">BD-c194</strain>
    </source>
</reference>
<organism evidence="7 8">
    <name type="scientific">Devosia geojensis</name>
    <dbReference type="NCBI Taxonomy" id="443610"/>
    <lineage>
        <taxon>Bacteria</taxon>
        <taxon>Pseudomonadati</taxon>
        <taxon>Pseudomonadota</taxon>
        <taxon>Alphaproteobacteria</taxon>
        <taxon>Hyphomicrobiales</taxon>
        <taxon>Devosiaceae</taxon>
        <taxon>Devosia</taxon>
    </lineage>
</organism>
<gene>
    <name evidence="7" type="ORF">VE25_05905</name>
</gene>
<keyword evidence="4 5" id="KW-0071">Autoinducer synthesis</keyword>
<dbReference type="OrthoDB" id="6169313at2"/>
<proteinExistence type="inferred from homology"/>
<dbReference type="EC" id="2.3.1.184" evidence="6"/>
<evidence type="ECO:0000313" key="8">
    <source>
        <dbReference type="Proteomes" id="UP000033632"/>
    </source>
</evidence>
<dbReference type="AlphaFoldDB" id="A0A0F5FVW5"/>
<keyword evidence="3 6" id="KW-0949">S-adenosyl-L-methionine</keyword>
<dbReference type="EMBL" id="JZEX01000060">
    <property type="protein sequence ID" value="KKB12700.1"/>
    <property type="molecule type" value="Genomic_DNA"/>
</dbReference>
<protein>
    <recommendedName>
        <fullName evidence="6">Acyl-homoserine-lactone synthase</fullName>
        <ecNumber evidence="6">2.3.1.184</ecNumber>
    </recommendedName>
    <alternativeName>
        <fullName evidence="6">Autoinducer synthesis protein</fullName>
    </alternativeName>
</protein>
<name>A0A0F5FVW5_9HYPH</name>
<evidence type="ECO:0000256" key="4">
    <source>
        <dbReference type="ARBA" id="ARBA00022929"/>
    </source>
</evidence>
<dbReference type="RefSeq" id="WP_046107706.1">
    <property type="nucleotide sequence ID" value="NZ_JZEX01000060.1"/>
</dbReference>
<dbReference type="Proteomes" id="UP000033632">
    <property type="component" value="Unassembled WGS sequence"/>
</dbReference>
<evidence type="ECO:0000256" key="5">
    <source>
        <dbReference type="PROSITE-ProRule" id="PRU00533"/>
    </source>
</evidence>
<keyword evidence="8" id="KW-1185">Reference proteome</keyword>
<dbReference type="Pfam" id="PF00765">
    <property type="entry name" value="Autoind_synth"/>
    <property type="match status" value="1"/>
</dbReference>
<evidence type="ECO:0000256" key="3">
    <source>
        <dbReference type="ARBA" id="ARBA00022691"/>
    </source>
</evidence>
<evidence type="ECO:0000256" key="2">
    <source>
        <dbReference type="ARBA" id="ARBA00022679"/>
    </source>
</evidence>
<dbReference type="SUPFAM" id="SSF55729">
    <property type="entry name" value="Acyl-CoA N-acyltransferases (Nat)"/>
    <property type="match status" value="1"/>
</dbReference>
<dbReference type="Gene3D" id="3.40.630.30">
    <property type="match status" value="1"/>
</dbReference>
<dbReference type="PROSITE" id="PS51187">
    <property type="entry name" value="AUTOINDUCER_SYNTH_2"/>
    <property type="match status" value="1"/>
</dbReference>
<keyword evidence="1 5" id="KW-0673">Quorum sensing</keyword>
<comment type="similarity">
    <text evidence="5 6">Belongs to the autoinducer synthase family.</text>
</comment>
<dbReference type="GO" id="GO:0009372">
    <property type="term" value="P:quorum sensing"/>
    <property type="evidence" value="ECO:0007669"/>
    <property type="project" value="UniProtKB-UniRule"/>
</dbReference>
<dbReference type="PANTHER" id="PTHR39322:SF1">
    <property type="entry name" value="ISOVALERYL-HOMOSERINE LACTONE SYNTHASE"/>
    <property type="match status" value="1"/>
</dbReference>
<dbReference type="InterPro" id="IPR016181">
    <property type="entry name" value="Acyl_CoA_acyltransferase"/>
</dbReference>
<accession>A0A0F5FVW5</accession>
<dbReference type="PRINTS" id="PR01549">
    <property type="entry name" value="AUTOINDCRSYN"/>
</dbReference>
<evidence type="ECO:0000256" key="1">
    <source>
        <dbReference type="ARBA" id="ARBA00022654"/>
    </source>
</evidence>
<dbReference type="PANTHER" id="PTHR39322">
    <property type="entry name" value="ACYL-HOMOSERINE-LACTONE SYNTHASE"/>
    <property type="match status" value="1"/>
</dbReference>
<keyword evidence="2 6" id="KW-0808">Transferase</keyword>
<comment type="catalytic activity">
    <reaction evidence="6">
        <text>a fatty acyl-[ACP] + S-adenosyl-L-methionine = an N-acyl-L-homoserine lactone + S-methyl-5'-thioadenosine + holo-[ACP] + H(+)</text>
        <dbReference type="Rhea" id="RHEA:10096"/>
        <dbReference type="Rhea" id="RHEA-COMP:9685"/>
        <dbReference type="Rhea" id="RHEA-COMP:14125"/>
        <dbReference type="ChEBI" id="CHEBI:15378"/>
        <dbReference type="ChEBI" id="CHEBI:17509"/>
        <dbReference type="ChEBI" id="CHEBI:55474"/>
        <dbReference type="ChEBI" id="CHEBI:59789"/>
        <dbReference type="ChEBI" id="CHEBI:64479"/>
        <dbReference type="ChEBI" id="CHEBI:138651"/>
        <dbReference type="EC" id="2.3.1.184"/>
    </reaction>
</comment>
<dbReference type="GO" id="GO:0061579">
    <property type="term" value="F:N-acyl homoserine lactone synthase activity"/>
    <property type="evidence" value="ECO:0007669"/>
    <property type="project" value="UniProtKB-UniRule"/>
</dbReference>
<dbReference type="STRING" id="443610.VE25_05905"/>
<comment type="caution">
    <text evidence="7">The sequence shown here is derived from an EMBL/GenBank/DDBJ whole genome shotgun (WGS) entry which is preliminary data.</text>
</comment>
<evidence type="ECO:0000313" key="7">
    <source>
        <dbReference type="EMBL" id="KKB12700.1"/>
    </source>
</evidence>
<evidence type="ECO:0000256" key="6">
    <source>
        <dbReference type="RuleBase" id="RU361135"/>
    </source>
</evidence>
<dbReference type="InterPro" id="IPR001690">
    <property type="entry name" value="Autoind_synthase"/>
</dbReference>
<sequence length="217" mass="23901">MKVHLLGAHNRARYGDLLEANYKLRHRIFVDLQGWEAIRRPDGRDVDAFDGPDATHILVTDGDELVGGSRFNCHDGPTLLQAVFPGLVTEPLPAPPALGADWTRFYVRPDRREGRRRAPESAALFCAMMEYALSRGYAFITFVSTIYMVELGVSMGMRIVPLGAPANIDGKPTLAAWIEVSETALANIRRATGMSQMLLPVIDLDTRAPHIAVAGLY</sequence>